<feature type="compositionally biased region" description="Pro residues" evidence="1">
    <location>
        <begin position="49"/>
        <end position="61"/>
    </location>
</feature>
<dbReference type="InParanoid" id="A7T0L4"/>
<name>A7T0L4_NEMVE</name>
<feature type="non-terminal residue" evidence="2">
    <location>
        <position position="1"/>
    </location>
</feature>
<organism evidence="2 3">
    <name type="scientific">Nematostella vectensis</name>
    <name type="common">Starlet sea anemone</name>
    <dbReference type="NCBI Taxonomy" id="45351"/>
    <lineage>
        <taxon>Eukaryota</taxon>
        <taxon>Metazoa</taxon>
        <taxon>Cnidaria</taxon>
        <taxon>Anthozoa</taxon>
        <taxon>Hexacorallia</taxon>
        <taxon>Actiniaria</taxon>
        <taxon>Edwardsiidae</taxon>
        <taxon>Nematostella</taxon>
    </lineage>
</organism>
<gene>
    <name evidence="2" type="ORF">NEMVEDRAFT_v1g140551</name>
</gene>
<sequence length="71" mass="7392">PSRMGLPSPNPSPPLSGCVTHTVVGSYPTPPLMGLPSPNPSPLYEALPYPSPHGPSTPNPSPLYEAVLHIQ</sequence>
<dbReference type="AlphaFoldDB" id="A7T0L4"/>
<evidence type="ECO:0000313" key="2">
    <source>
        <dbReference type="EMBL" id="EDO30502.1"/>
    </source>
</evidence>
<accession>A7T0L4</accession>
<dbReference type="EMBL" id="DS470033">
    <property type="protein sequence ID" value="EDO30502.1"/>
    <property type="molecule type" value="Genomic_DNA"/>
</dbReference>
<dbReference type="HOGENOM" id="CLU_2747416_0_0_1"/>
<reference evidence="2 3" key="1">
    <citation type="journal article" date="2007" name="Science">
        <title>Sea anemone genome reveals ancestral eumetazoan gene repertoire and genomic organization.</title>
        <authorList>
            <person name="Putnam N.H."/>
            <person name="Srivastava M."/>
            <person name="Hellsten U."/>
            <person name="Dirks B."/>
            <person name="Chapman J."/>
            <person name="Salamov A."/>
            <person name="Terry A."/>
            <person name="Shapiro H."/>
            <person name="Lindquist E."/>
            <person name="Kapitonov V.V."/>
            <person name="Jurka J."/>
            <person name="Genikhovich G."/>
            <person name="Grigoriev I.V."/>
            <person name="Lucas S.M."/>
            <person name="Steele R.E."/>
            <person name="Finnerty J.R."/>
            <person name="Technau U."/>
            <person name="Martindale M.Q."/>
            <person name="Rokhsar D.S."/>
        </authorList>
    </citation>
    <scope>NUCLEOTIDE SEQUENCE [LARGE SCALE GENOMIC DNA]</scope>
    <source>
        <strain evidence="3">CH2 X CH6</strain>
    </source>
</reference>
<feature type="compositionally biased region" description="Pro residues" evidence="1">
    <location>
        <begin position="28"/>
        <end position="41"/>
    </location>
</feature>
<evidence type="ECO:0000313" key="3">
    <source>
        <dbReference type="Proteomes" id="UP000001593"/>
    </source>
</evidence>
<evidence type="ECO:0000256" key="1">
    <source>
        <dbReference type="SAM" id="MobiDB-lite"/>
    </source>
</evidence>
<proteinExistence type="predicted"/>
<protein>
    <submittedName>
        <fullName evidence="2">Uncharacterized protein</fullName>
    </submittedName>
</protein>
<dbReference type="Proteomes" id="UP000001593">
    <property type="component" value="Unassembled WGS sequence"/>
</dbReference>
<feature type="region of interest" description="Disordered" evidence="1">
    <location>
        <begin position="26"/>
        <end position="62"/>
    </location>
</feature>
<keyword evidence="3" id="KW-1185">Reference proteome</keyword>